<gene>
    <name evidence="2" type="ORF">CD934_23810</name>
</gene>
<evidence type="ECO:0000313" key="3">
    <source>
        <dbReference type="Proteomes" id="UP000316215"/>
    </source>
</evidence>
<keyword evidence="3" id="KW-1185">Reference proteome</keyword>
<feature type="region of interest" description="Disordered" evidence="1">
    <location>
        <begin position="51"/>
        <end position="75"/>
    </location>
</feature>
<dbReference type="AlphaFoldDB" id="A0A514JVE7"/>
<feature type="compositionally biased region" description="Pro residues" evidence="1">
    <location>
        <begin position="56"/>
        <end position="65"/>
    </location>
</feature>
<name>A0A514JVE7_9ACTN</name>
<organism evidence="2 3">
    <name type="scientific">Streptomyces calvus</name>
    <dbReference type="NCBI Taxonomy" id="67282"/>
    <lineage>
        <taxon>Bacteria</taxon>
        <taxon>Bacillati</taxon>
        <taxon>Actinomycetota</taxon>
        <taxon>Actinomycetes</taxon>
        <taxon>Kitasatosporales</taxon>
        <taxon>Streptomycetaceae</taxon>
        <taxon>Streptomyces</taxon>
    </lineage>
</organism>
<protein>
    <submittedName>
        <fullName evidence="2">Uncharacterized protein</fullName>
    </submittedName>
</protein>
<reference evidence="2 3" key="1">
    <citation type="submission" date="2017-07" db="EMBL/GenBank/DDBJ databases">
        <title>The Complete Genome of Streptomyces asterosporus-ZSY.</title>
        <authorList>
            <person name="Zhang S."/>
        </authorList>
    </citation>
    <scope>NUCLEOTIDE SEQUENCE [LARGE SCALE GENOMIC DNA]</scope>
    <source>
        <strain evidence="2 3">DSM 41452</strain>
    </source>
</reference>
<dbReference type="Proteomes" id="UP000316215">
    <property type="component" value="Chromosome"/>
</dbReference>
<feature type="region of interest" description="Disordered" evidence="1">
    <location>
        <begin position="1"/>
        <end position="27"/>
    </location>
</feature>
<sequence>MEHFLEARAPPITRGGGCRKGQTAPLLEPHRGYRPVREYLARFDDARRAGMLLPADPIPPSPGAPPHEAHSTRSR</sequence>
<dbReference type="KEGG" id="sast:CD934_23810"/>
<dbReference type="EMBL" id="CP022310">
    <property type="protein sequence ID" value="QDI71364.1"/>
    <property type="molecule type" value="Genomic_DNA"/>
</dbReference>
<evidence type="ECO:0000256" key="1">
    <source>
        <dbReference type="SAM" id="MobiDB-lite"/>
    </source>
</evidence>
<evidence type="ECO:0000313" key="2">
    <source>
        <dbReference type="EMBL" id="QDI71364.1"/>
    </source>
</evidence>
<accession>A0A514JVE7</accession>
<proteinExistence type="predicted"/>